<comment type="caution">
    <text evidence="1">The sequence shown here is derived from an EMBL/GenBank/DDBJ whole genome shotgun (WGS) entry which is preliminary data.</text>
</comment>
<protein>
    <recommendedName>
        <fullName evidence="3">Pilus assembly protein PilJ</fullName>
    </recommendedName>
</protein>
<evidence type="ECO:0000313" key="2">
    <source>
        <dbReference type="Proteomes" id="UP000013034"/>
    </source>
</evidence>
<keyword evidence="2" id="KW-1185">Reference proteome</keyword>
<name>A0ABP2TS25_9GAMM</name>
<evidence type="ECO:0000313" key="1">
    <source>
        <dbReference type="EMBL" id="ENU25145.1"/>
    </source>
</evidence>
<dbReference type="Proteomes" id="UP000013034">
    <property type="component" value="Unassembled WGS sequence"/>
</dbReference>
<organism evidence="1 2">
    <name type="scientific">Acinetobacter proteolyticus</name>
    <dbReference type="NCBI Taxonomy" id="1776741"/>
    <lineage>
        <taxon>Bacteria</taxon>
        <taxon>Pseudomonadati</taxon>
        <taxon>Pseudomonadota</taxon>
        <taxon>Gammaproteobacteria</taxon>
        <taxon>Moraxellales</taxon>
        <taxon>Moraxellaceae</taxon>
        <taxon>Acinetobacter</taxon>
    </lineage>
</organism>
<sequence>MSFALEQMKQVRFIDVQWRSIRWITKLGAMLLPVFMLSACSSPRIDHSLCDLRVLSLQIPRQSADVVVYASPAGVERLKLSQEKFNLALGAVNANYTNHDGMNKILKDASTINANIDVLVKHQDQIEALQNFDLYLQENIPEIQAEYNLLTDHLTRLNYPSSQVIIAKNQVFVAERILHSMHKVTLGDKHLVENIDDFFADLETFSLYLEAQLKGNPELGVKRVKDAEGRESLLSIQKSTQEILASRELNLLSKREFLSIVYQAARENLTKSDELFNGLNELMLNTQSGQ</sequence>
<evidence type="ECO:0008006" key="3">
    <source>
        <dbReference type="Google" id="ProtNLM"/>
    </source>
</evidence>
<dbReference type="EMBL" id="APOI01000007">
    <property type="protein sequence ID" value="ENU25145.1"/>
    <property type="molecule type" value="Genomic_DNA"/>
</dbReference>
<proteinExistence type="predicted"/>
<dbReference type="RefSeq" id="WP_004652538.1">
    <property type="nucleotide sequence ID" value="NZ_KB849178.1"/>
</dbReference>
<accession>A0ABP2TS25</accession>
<reference evidence="1 2" key="1">
    <citation type="submission" date="2013-02" db="EMBL/GenBank/DDBJ databases">
        <title>The Genome Sequence of Acinetobacter sp. NIPH 809.</title>
        <authorList>
            <consortium name="The Broad Institute Genome Sequencing Platform"/>
            <consortium name="The Broad Institute Genome Sequencing Center for Infectious Disease"/>
            <person name="Cerqueira G."/>
            <person name="Feldgarden M."/>
            <person name="Courvalin P."/>
            <person name="Perichon B."/>
            <person name="Grillot-Courvalin C."/>
            <person name="Clermont D."/>
            <person name="Rocha E."/>
            <person name="Yoon E.-J."/>
            <person name="Nemec A."/>
            <person name="Walker B."/>
            <person name="Young S.K."/>
            <person name="Zeng Q."/>
            <person name="Gargeya S."/>
            <person name="Fitzgerald M."/>
            <person name="Haas B."/>
            <person name="Abouelleil A."/>
            <person name="Alvarado L."/>
            <person name="Arachchi H.M."/>
            <person name="Berlin A.M."/>
            <person name="Chapman S.B."/>
            <person name="Dewar J."/>
            <person name="Goldberg J."/>
            <person name="Griggs A."/>
            <person name="Gujja S."/>
            <person name="Hansen M."/>
            <person name="Howarth C."/>
            <person name="Imamovic A."/>
            <person name="Larimer J."/>
            <person name="McCowan C."/>
            <person name="Murphy C."/>
            <person name="Neiman D."/>
            <person name="Pearson M."/>
            <person name="Priest M."/>
            <person name="Roberts A."/>
            <person name="Saif S."/>
            <person name="Shea T."/>
            <person name="Sisk P."/>
            <person name="Sykes S."/>
            <person name="Wortman J."/>
            <person name="Nusbaum C."/>
            <person name="Birren B."/>
        </authorList>
    </citation>
    <scope>NUCLEOTIDE SEQUENCE [LARGE SCALE GENOMIC DNA]</scope>
    <source>
        <strain evidence="1 2">NIPH 809</strain>
    </source>
</reference>
<gene>
    <name evidence="1" type="ORF">F993_00536</name>
</gene>